<proteinExistence type="predicted"/>
<gene>
    <name evidence="1" type="ORF">ACIB24_04200</name>
</gene>
<keyword evidence="1" id="KW-0418">Kinase</keyword>
<dbReference type="GO" id="GO:0016301">
    <property type="term" value="F:kinase activity"/>
    <property type="evidence" value="ECO:0007669"/>
    <property type="project" value="UniProtKB-KW"/>
</dbReference>
<reference evidence="1 2" key="1">
    <citation type="submission" date="2024-10" db="EMBL/GenBank/DDBJ databases">
        <title>The Natural Products Discovery Center: Release of the First 8490 Sequenced Strains for Exploring Actinobacteria Biosynthetic Diversity.</title>
        <authorList>
            <person name="Kalkreuter E."/>
            <person name="Kautsar S.A."/>
            <person name="Yang D."/>
            <person name="Bader C.D."/>
            <person name="Teijaro C.N."/>
            <person name="Fluegel L."/>
            <person name="Davis C.M."/>
            <person name="Simpson J.R."/>
            <person name="Lauterbach L."/>
            <person name="Steele A.D."/>
            <person name="Gui C."/>
            <person name="Meng S."/>
            <person name="Li G."/>
            <person name="Viehrig K."/>
            <person name="Ye F."/>
            <person name="Su P."/>
            <person name="Kiefer A.F."/>
            <person name="Nichols A."/>
            <person name="Cepeda A.J."/>
            <person name="Yan W."/>
            <person name="Fan B."/>
            <person name="Jiang Y."/>
            <person name="Adhikari A."/>
            <person name="Zheng C.-J."/>
            <person name="Schuster L."/>
            <person name="Cowan T.M."/>
            <person name="Smanski M.J."/>
            <person name="Chevrette M.G."/>
            <person name="De Carvalho L.P.S."/>
            <person name="Shen B."/>
        </authorList>
    </citation>
    <scope>NUCLEOTIDE SEQUENCE [LARGE SCALE GENOMIC DNA]</scope>
    <source>
        <strain evidence="1 2">NPDC049639</strain>
    </source>
</reference>
<name>A0ABW8AIQ8_9ACTN</name>
<dbReference type="RefSeq" id="WP_398275580.1">
    <property type="nucleotide sequence ID" value="NZ_JBITLV010000001.1"/>
</dbReference>
<dbReference type="Gene3D" id="3.40.50.300">
    <property type="entry name" value="P-loop containing nucleotide triphosphate hydrolases"/>
    <property type="match status" value="1"/>
</dbReference>
<evidence type="ECO:0000313" key="1">
    <source>
        <dbReference type="EMBL" id="MFI7586255.1"/>
    </source>
</evidence>
<dbReference type="InterPro" id="IPR027417">
    <property type="entry name" value="P-loop_NTPase"/>
</dbReference>
<dbReference type="EMBL" id="JBITLV010000001">
    <property type="protein sequence ID" value="MFI7586255.1"/>
    <property type="molecule type" value="Genomic_DNA"/>
</dbReference>
<keyword evidence="1" id="KW-0808">Transferase</keyword>
<accession>A0ABW8AIQ8</accession>
<organism evidence="1 2">
    <name type="scientific">Spongisporangium articulatum</name>
    <dbReference type="NCBI Taxonomy" id="3362603"/>
    <lineage>
        <taxon>Bacteria</taxon>
        <taxon>Bacillati</taxon>
        <taxon>Actinomycetota</taxon>
        <taxon>Actinomycetes</taxon>
        <taxon>Kineosporiales</taxon>
        <taxon>Kineosporiaceae</taxon>
        <taxon>Spongisporangium</taxon>
    </lineage>
</organism>
<evidence type="ECO:0000313" key="2">
    <source>
        <dbReference type="Proteomes" id="UP001612915"/>
    </source>
</evidence>
<protein>
    <submittedName>
        <fullName evidence="1">Kinase</fullName>
    </submittedName>
</protein>
<keyword evidence="2" id="KW-1185">Reference proteome</keyword>
<dbReference type="Proteomes" id="UP001612915">
    <property type="component" value="Unassembled WGS sequence"/>
</dbReference>
<sequence length="188" mass="20628">MSLGVILYGPPASGKSTIGRLLAEQVEPCRLFRRIKVGGIAKPEYRAMTPDQLEDLERAGDIVWSNDRYGATYAIDRPELMAELGNGVPVLALGQVAAVWAVAQSVPSARWLTVELWCPRDEAKRRLLARDPQDVERRLAVWDATEHLPQSDLVIDTRTTALAEVVELIRTRLIAGAGNAKLRTSSGS</sequence>
<dbReference type="SUPFAM" id="SSF52540">
    <property type="entry name" value="P-loop containing nucleoside triphosphate hydrolases"/>
    <property type="match status" value="1"/>
</dbReference>
<comment type="caution">
    <text evidence="1">The sequence shown here is derived from an EMBL/GenBank/DDBJ whole genome shotgun (WGS) entry which is preliminary data.</text>
</comment>